<feature type="coiled-coil region" evidence="1">
    <location>
        <begin position="975"/>
        <end position="1022"/>
    </location>
</feature>
<keyword evidence="2" id="KW-0472">Membrane</keyword>
<feature type="coiled-coil region" evidence="1">
    <location>
        <begin position="444"/>
        <end position="471"/>
    </location>
</feature>
<dbReference type="RefSeq" id="WP_139160387.1">
    <property type="nucleotide sequence ID" value="NZ_FMZC01000007.1"/>
</dbReference>
<evidence type="ECO:0000313" key="4">
    <source>
        <dbReference type="Proteomes" id="UP000198781"/>
    </source>
</evidence>
<keyword evidence="4" id="KW-1185">Reference proteome</keyword>
<organism evidence="3 4">
    <name type="scientific">Paracidovorax valerianellae</name>
    <dbReference type="NCBI Taxonomy" id="187868"/>
    <lineage>
        <taxon>Bacteria</taxon>
        <taxon>Pseudomonadati</taxon>
        <taxon>Pseudomonadota</taxon>
        <taxon>Betaproteobacteria</taxon>
        <taxon>Burkholderiales</taxon>
        <taxon>Comamonadaceae</taxon>
        <taxon>Paracidovorax</taxon>
    </lineage>
</organism>
<gene>
    <name evidence="3" type="ORF">SAMN05192589_107110</name>
</gene>
<evidence type="ECO:0000313" key="3">
    <source>
        <dbReference type="EMBL" id="SDD55845.1"/>
    </source>
</evidence>
<accession>A0A1G6VSN2</accession>
<sequence>MASVVRQIGIRMVVDAQSVTTEVPRAAREFAQLGTSAEGAAARTTRSLGQIGVSVRDLVVGAAGLHLVSGGLTAIASAITALPRNAFDYSKNLETSQLGMAGILGSMTAINGKQTEYNTALVISSEYIRKLNDDALRTAATSQELIPVFQALLAPGLSARMTLDEIRQLTVVGTNAVKSMGLDASQVVQELRDLVAGGITPASSTLATALGLKDSDIAKAKASSEGLFSFLMQRLQGFKMSSEAFDQTLKGRLDQLKEGATRVAAEGLEPLVLASKEALGEVSKLFVTIGEGGKVTLNRELVDGIREYATAAAQAMAVGREWGGVIWDNREAAMALGAVWASVKLGNLVADTVAATAAKVEMVQASRLAAAQAAAEAASNTEVAVTSRAKLTAYLAELQAKVAGAQAEAAAQAAQLATLATTKEAIALSRAEVVSKMDATRSTIAQTEAQLVSVRTTMAQAEAQLAAARSAGALSYALAAAREATATLNATQAQQIVLTAELTAAQARHALLMTELATLGKQQAGVQAAVTAATAAQTAATNAAATAAGTLTAAQGAVSVAGRALSGVMGFLGGPIGAITTALTVGVTAWSLWSSAGSNAEKTVRSEVSRSTAEIIADLDKQIDKLQKRNALAAAGMVDAAKKGGEAAEKLAELQGQINNLQSGKGIDGGAALPEAARVDLLQKLLMQYGTLAGAMQRAEEAQAGLDKGAGNLTLTVTGAEQAWKKSVEGIKTASAIQEEYETKLRASTDAWKTFRAALESSNASPETIKARQKEQDQVEASLAAERDKKIKELGAGAATATAHSIDAQIAAVQHGYKLLAAKTADGLDEIEALRQRDQISEYTAVQRKTALQAQDIAAQQEALRVELRLLQGKKDSAKERANLEGQLAELEQKRLNIQAAGARDLETLLIKPQLEQVNALRQSTDAIHEQAAALEAQNRVHGLGAAALQDLILAQLEKRRLDLEATDNVIPGYIEQVEREIAAHKRLRAAMADKASKDWAAEQAEAAVKANEKATEAVTRENEQLAQSLTDNLMRGGKTAAEYLEDTFRTLVLRPIISAIMQPVSLMINGITGNALSALGLAGGSGGSGGSGGGLGMLSNISSLAGLGSSVGMFGTAAGYGASALFAGNGFAALGGAANMIGAGSFASGFGMAAGVLGPIALGVGALMALAKATKGETRIGGQFGVAYDGEVDNNRRGQTYTYQGQQYDRDFSNGERVALNNGDAYRLEGDPLSNEDTIRKAVSGTAKSIDDMLKALGSQVRLTSFSAGLETSSKDRGGVFSGGRLSNGETFGETGEGDNYAGTLYEVFSSRSPDYKTAVENFSLDLKQSAIQALQKVSDIPASIKEMVDGVDAEKLTAEGVDELLTAINVQITGVTAFKDSLKSMGLDKLAGMSFDAAAGLAELSGGFEALQGNLTGYYSNFFSAEERRNNLQRQMQDQLDTVDLKLPDINADDARDQYRRLIEAQDENTEAGRKNIAMLLALQGAFASATVSGDELAARELQRAQTIEDKRWDLQQRTLIAEGKEREALDLRRLKEYYALLALNPALAEMAIQLYKAEDAAEAARKAEEDRQAAEAARATATDKAYAVFEKSVGAAQEAIQAEIELRDARVASGKTLVELARAQARELRGQVADTAALAAAQGNAAIDAALQALRTGQRYDDDGGLSDAVAAARAGITESAYSNRLDYEAAQLMLANRLEEIGDLGQAQLSTDELLLRAAKAEADRLDQLLKDNKDALDIARGQYVAVLDLGTATRNLHAALLAEKPGTALPGSGTGPGSGGAVFGGTSGNSGSAAPVVTARYFDLMYLATAGVGRSPITDAATTARLDALAPTYHSFDGTGDLSGLMAAMEAKGATLRDMSRLSGFWEADWAKVQAMVGSNLPSFDIGINRVPHDMKAQIHADEAVIPARFNPFNPGAQSPWGSSNAQVAEAIQKLTAQQYDIGRETLATLKEANTTLRKLDAIGIKPREEAATPA</sequence>
<keyword evidence="2" id="KW-1133">Transmembrane helix</keyword>
<proteinExistence type="predicted"/>
<protein>
    <recommendedName>
        <fullName evidence="5">Tape measure domain-containing protein</fullName>
    </recommendedName>
</protein>
<feature type="transmembrane region" description="Helical" evidence="2">
    <location>
        <begin position="1118"/>
        <end position="1139"/>
    </location>
</feature>
<keyword evidence="2" id="KW-0812">Transmembrane</keyword>
<feature type="transmembrane region" description="Helical" evidence="2">
    <location>
        <begin position="1151"/>
        <end position="1172"/>
    </location>
</feature>
<dbReference type="OrthoDB" id="8695541at2"/>
<evidence type="ECO:0000256" key="2">
    <source>
        <dbReference type="SAM" id="Phobius"/>
    </source>
</evidence>
<feature type="coiled-coil region" evidence="1">
    <location>
        <begin position="861"/>
        <end position="901"/>
    </location>
</feature>
<evidence type="ECO:0008006" key="5">
    <source>
        <dbReference type="Google" id="ProtNLM"/>
    </source>
</evidence>
<keyword evidence="1" id="KW-0175">Coiled coil</keyword>
<reference evidence="3 4" key="1">
    <citation type="submission" date="2016-10" db="EMBL/GenBank/DDBJ databases">
        <authorList>
            <person name="de Groot N.N."/>
        </authorList>
    </citation>
    <scope>NUCLEOTIDE SEQUENCE [LARGE SCALE GENOMIC DNA]</scope>
    <source>
        <strain evidence="3 4">DSM 16619</strain>
    </source>
</reference>
<dbReference type="STRING" id="187868.SAMN05192589_107110"/>
<evidence type="ECO:0000256" key="1">
    <source>
        <dbReference type="SAM" id="Coils"/>
    </source>
</evidence>
<dbReference type="Proteomes" id="UP000198781">
    <property type="component" value="Unassembled WGS sequence"/>
</dbReference>
<name>A0A1G6VSN2_9BURK</name>
<feature type="coiled-coil region" evidence="1">
    <location>
        <begin position="1560"/>
        <end position="1587"/>
    </location>
</feature>
<dbReference type="EMBL" id="FMZC01000007">
    <property type="protein sequence ID" value="SDD55845.1"/>
    <property type="molecule type" value="Genomic_DNA"/>
</dbReference>
<feature type="coiled-coil region" evidence="1">
    <location>
        <begin position="388"/>
        <end position="415"/>
    </location>
</feature>